<feature type="transmembrane region" description="Helical" evidence="8">
    <location>
        <begin position="821"/>
        <end position="840"/>
    </location>
</feature>
<feature type="transmembrane region" description="Helical" evidence="8">
    <location>
        <begin position="445"/>
        <end position="468"/>
    </location>
</feature>
<feature type="transmembrane region" description="Helical" evidence="8">
    <location>
        <begin position="412"/>
        <end position="433"/>
    </location>
</feature>
<dbReference type="InterPro" id="IPR020846">
    <property type="entry name" value="MFS_dom"/>
</dbReference>
<dbReference type="InterPro" id="IPR036770">
    <property type="entry name" value="Ankyrin_rpt-contain_sf"/>
</dbReference>
<dbReference type="EMBL" id="QAPF01000088">
    <property type="protein sequence ID" value="TEA17348.1"/>
    <property type="molecule type" value="Genomic_DNA"/>
</dbReference>
<evidence type="ECO:0000256" key="6">
    <source>
        <dbReference type="PROSITE-ProRule" id="PRU00023"/>
    </source>
</evidence>
<keyword evidence="4 8" id="KW-1133">Transmembrane helix</keyword>
<dbReference type="Gene3D" id="1.25.40.20">
    <property type="entry name" value="Ankyrin repeat-containing domain"/>
    <property type="match status" value="1"/>
</dbReference>
<feature type="domain" description="Major facilitator superfamily (MFS) profile" evidence="10">
    <location>
        <begin position="414"/>
        <end position="870"/>
    </location>
</feature>
<evidence type="ECO:0000259" key="9">
    <source>
        <dbReference type="PROSITE" id="PS50175"/>
    </source>
</evidence>
<evidence type="ECO:0000256" key="3">
    <source>
        <dbReference type="ARBA" id="ARBA00022692"/>
    </source>
</evidence>
<protein>
    <submittedName>
        <fullName evidence="11">Itaconate transport protein</fullName>
    </submittedName>
</protein>
<evidence type="ECO:0000313" key="11">
    <source>
        <dbReference type="EMBL" id="TEA17348.1"/>
    </source>
</evidence>
<evidence type="ECO:0000256" key="1">
    <source>
        <dbReference type="ARBA" id="ARBA00004141"/>
    </source>
</evidence>
<comment type="subcellular location">
    <subcellularLocation>
        <location evidence="1">Membrane</location>
        <topology evidence="1">Multi-pass membrane protein</topology>
    </subcellularLocation>
</comment>
<dbReference type="InterPro" id="IPR011701">
    <property type="entry name" value="MFS"/>
</dbReference>
<dbReference type="PROSITE" id="PS50175">
    <property type="entry name" value="ASP_PROT_RETROV"/>
    <property type="match status" value="1"/>
</dbReference>
<evidence type="ECO:0000256" key="2">
    <source>
        <dbReference type="ARBA" id="ARBA00022448"/>
    </source>
</evidence>
<dbReference type="PANTHER" id="PTHR23502">
    <property type="entry name" value="MAJOR FACILITATOR SUPERFAMILY"/>
    <property type="match status" value="1"/>
</dbReference>
<dbReference type="Proteomes" id="UP000295604">
    <property type="component" value="Unassembled WGS sequence"/>
</dbReference>
<dbReference type="GO" id="GO:0004190">
    <property type="term" value="F:aspartic-type endopeptidase activity"/>
    <property type="evidence" value="ECO:0007669"/>
    <property type="project" value="InterPro"/>
</dbReference>
<dbReference type="InterPro" id="IPR057517">
    <property type="entry name" value="SsdA-like_C"/>
</dbReference>
<keyword evidence="3 8" id="KW-0812">Transmembrane</keyword>
<keyword evidence="6" id="KW-0040">ANK repeat</keyword>
<organism evidence="11 12">
    <name type="scientific">Colletotrichum sidae</name>
    <dbReference type="NCBI Taxonomy" id="1347389"/>
    <lineage>
        <taxon>Eukaryota</taxon>
        <taxon>Fungi</taxon>
        <taxon>Dikarya</taxon>
        <taxon>Ascomycota</taxon>
        <taxon>Pezizomycotina</taxon>
        <taxon>Sordariomycetes</taxon>
        <taxon>Hypocreomycetidae</taxon>
        <taxon>Glomerellales</taxon>
        <taxon>Glomerellaceae</taxon>
        <taxon>Colletotrichum</taxon>
        <taxon>Colletotrichum orbiculare species complex</taxon>
    </lineage>
</organism>
<evidence type="ECO:0000259" key="10">
    <source>
        <dbReference type="PROSITE" id="PS50850"/>
    </source>
</evidence>
<feature type="transmembrane region" description="Helical" evidence="8">
    <location>
        <begin position="846"/>
        <end position="868"/>
    </location>
</feature>
<evidence type="ECO:0000313" key="12">
    <source>
        <dbReference type="Proteomes" id="UP000295604"/>
    </source>
</evidence>
<dbReference type="Pfam" id="PF24120">
    <property type="entry name" value="SsdA_C"/>
    <property type="match status" value="1"/>
</dbReference>
<feature type="transmembrane region" description="Helical" evidence="8">
    <location>
        <begin position="684"/>
        <end position="704"/>
    </location>
</feature>
<feature type="region of interest" description="Disordered" evidence="7">
    <location>
        <begin position="1"/>
        <end position="21"/>
    </location>
</feature>
<dbReference type="Gene3D" id="1.20.1250.20">
    <property type="entry name" value="MFS general substrate transporter like domains"/>
    <property type="match status" value="1"/>
</dbReference>
<feature type="transmembrane region" description="Helical" evidence="8">
    <location>
        <begin position="650"/>
        <end position="672"/>
    </location>
</feature>
<dbReference type="FunFam" id="1.20.1250.20:FF:000172">
    <property type="entry name" value="MFS multidrug resistance transporter"/>
    <property type="match status" value="1"/>
</dbReference>
<evidence type="ECO:0000256" key="4">
    <source>
        <dbReference type="ARBA" id="ARBA00022989"/>
    </source>
</evidence>
<accession>A0A4R8TGC1</accession>
<dbReference type="Pfam" id="PF00023">
    <property type="entry name" value="Ank"/>
    <property type="match status" value="1"/>
</dbReference>
<keyword evidence="2" id="KW-0813">Transport</keyword>
<dbReference type="InterPro" id="IPR001995">
    <property type="entry name" value="Peptidase_A2_cat"/>
</dbReference>
<comment type="caution">
    <text evidence="11">The sequence shown here is derived from an EMBL/GenBank/DDBJ whole genome shotgun (WGS) entry which is preliminary data.</text>
</comment>
<dbReference type="InterPro" id="IPR036259">
    <property type="entry name" value="MFS_trans_sf"/>
</dbReference>
<reference evidence="11 12" key="1">
    <citation type="submission" date="2018-11" db="EMBL/GenBank/DDBJ databases">
        <title>Genome sequence and assembly of Colletotrichum sidae.</title>
        <authorList>
            <person name="Gan P."/>
            <person name="Shirasu K."/>
        </authorList>
    </citation>
    <scope>NUCLEOTIDE SEQUENCE [LARGE SCALE GENOMIC DNA]</scope>
    <source>
        <strain evidence="11 12">CBS 518.97</strain>
    </source>
</reference>
<gene>
    <name evidence="11" type="primary">ITP1-4</name>
    <name evidence="11" type="ORF">C8034_v000446</name>
</gene>
<keyword evidence="5 8" id="KW-0472">Membrane</keyword>
<evidence type="ECO:0000256" key="7">
    <source>
        <dbReference type="SAM" id="MobiDB-lite"/>
    </source>
</evidence>
<dbReference type="Pfam" id="PF07690">
    <property type="entry name" value="MFS_1"/>
    <property type="match status" value="1"/>
</dbReference>
<dbReference type="PROSITE" id="PS50297">
    <property type="entry name" value="ANK_REP_REGION"/>
    <property type="match status" value="1"/>
</dbReference>
<evidence type="ECO:0000256" key="5">
    <source>
        <dbReference type="ARBA" id="ARBA00023136"/>
    </source>
</evidence>
<dbReference type="SUPFAM" id="SSF48403">
    <property type="entry name" value="Ankyrin repeat"/>
    <property type="match status" value="1"/>
</dbReference>
<dbReference type="GO" id="GO:0005886">
    <property type="term" value="C:plasma membrane"/>
    <property type="evidence" value="ECO:0007669"/>
    <property type="project" value="TreeGrafter"/>
</dbReference>
<dbReference type="AlphaFoldDB" id="A0A4R8TGC1"/>
<feature type="transmembrane region" description="Helical" evidence="8">
    <location>
        <begin position="752"/>
        <end position="773"/>
    </location>
</feature>
<feature type="domain" description="Peptidase A2" evidence="9">
    <location>
        <begin position="186"/>
        <end position="218"/>
    </location>
</feature>
<dbReference type="GO" id="GO:0006508">
    <property type="term" value="P:proteolysis"/>
    <property type="evidence" value="ECO:0007669"/>
    <property type="project" value="InterPro"/>
</dbReference>
<dbReference type="PROSITE" id="PS50088">
    <property type="entry name" value="ANK_REPEAT"/>
    <property type="match status" value="1"/>
</dbReference>
<feature type="repeat" description="ANK" evidence="6">
    <location>
        <begin position="169"/>
        <end position="201"/>
    </location>
</feature>
<dbReference type="InterPro" id="IPR002110">
    <property type="entry name" value="Ankyrin_rpt"/>
</dbReference>
<dbReference type="PROSITE" id="PS50850">
    <property type="entry name" value="MFS"/>
    <property type="match status" value="1"/>
</dbReference>
<feature type="transmembrane region" description="Helical" evidence="8">
    <location>
        <begin position="569"/>
        <end position="588"/>
    </location>
</feature>
<dbReference type="SMART" id="SM00248">
    <property type="entry name" value="ANK"/>
    <property type="match status" value="1"/>
</dbReference>
<sequence length="890" mass="97322">MGSTVDMSPRHGEYHIASLERPQPTDRALYVSVGAKPAEHDDIEEDDNLELIEGMRSRRKWTEATETLHISEADCGYPGGLDQSRIDWVLSATVQGQVEEVRHYSESSRDAGILLHGVEAHEVFQLDDSDPRSDGGNDSPGPVAREVETTGETALHLAGGADPNARDTKGNVPLMRAALWGRLENVEALLDYGADKNIARVHRGQPMWPADFARPLSGNEEQRYVLSGGERQFYKEHVSGRDLDRARILLLLRGGRDEAPLNQPELSSFALAQSSQGPNFPTLLWGFDRPDPWKTVAVMWRGGGFPPMAAVSGWTSDQNASTQIGGREWTTEVLKLCRLTRYLLTPHPNDKGVCGRYNACHAEKQLVTYFVNKHCFVFKGERVEEQVDMGSQSLLEEPPEPPYHVLTKRQKWVVIVIIGSAGLFSGLSSNIYFPSLEAISQDLHVSLEMVSLTITSYLIIQGISPLFWGSISDALGRRPIYMASFAVYIIANIGLSFSPNFAVLMVFRGLQAAGSASTVSIGNGVIQDLSPPSERGEFIAFYQAIRNFSIAVGPVLGGLLANFLGFRSIFVFLLILSSIVTTVIVVFLPETMRSIAGNGSLRLGGVYKPLIRYLTKEADGTEDPEGPLTRNKVTLATFVEPLRLLVQRDILINLIFGGVVYTVWSMVTSSTAGLFKKHFHLSELQIGLAFLPNGFGTIVGSAIAGKLTTRDYLEIEETYKSAHNLAETEKLTAKNMPVDFPIERARLRRLPWIVLIFVVSTGGYGVCLNFPSVTSLTGWIAVPLALQFFIAATSNAVFALNQTLVTDLCPGKGASATAINNLVRCGLGAIGVAFIENFIASTGPAVTFLALALVTVAVGPLAVVHWYWGQEWRAQRVRSRDNGDDGKTTA</sequence>
<keyword evidence="12" id="KW-1185">Reference proteome</keyword>
<dbReference type="SUPFAM" id="SSF103473">
    <property type="entry name" value="MFS general substrate transporter"/>
    <property type="match status" value="1"/>
</dbReference>
<name>A0A4R8TGC1_9PEZI</name>
<proteinExistence type="predicted"/>
<feature type="transmembrane region" description="Helical" evidence="8">
    <location>
        <begin position="480"/>
        <end position="507"/>
    </location>
</feature>
<feature type="region of interest" description="Disordered" evidence="7">
    <location>
        <begin position="125"/>
        <end position="149"/>
    </location>
</feature>
<evidence type="ECO:0000256" key="8">
    <source>
        <dbReference type="SAM" id="Phobius"/>
    </source>
</evidence>
<dbReference type="PANTHER" id="PTHR23502:SF26">
    <property type="entry name" value="MAJOR FACILITATOR SUPERFAMILY (MFS) PROFILE DOMAIN-CONTAINING PROTEIN"/>
    <property type="match status" value="1"/>
</dbReference>
<dbReference type="GO" id="GO:0022857">
    <property type="term" value="F:transmembrane transporter activity"/>
    <property type="evidence" value="ECO:0007669"/>
    <property type="project" value="InterPro"/>
</dbReference>
<feature type="compositionally biased region" description="Basic and acidic residues" evidence="7">
    <location>
        <begin position="125"/>
        <end position="135"/>
    </location>
</feature>
<feature type="transmembrane region" description="Helical" evidence="8">
    <location>
        <begin position="779"/>
        <end position="800"/>
    </location>
</feature>